<sequence length="161" mass="17562">MRVVLQDVVPYEQRVVRVMGAAAALAWLGGGSGYRVNIDQGTRLIEQRCPEAKQFGQTVLGRRRGLTLRSVGWGGASASGLVMVPRHRLMHWRTATQIWLGWSLGQAREGHSTRVGNPWTPGLVEASCRTSNSSLSPGTSLRVWVRPHALLKRPCLSLGAA</sequence>
<gene>
    <name evidence="1" type="ORF">EYF80_018281</name>
</gene>
<name>A0A4Z2I0G0_9TELE</name>
<comment type="caution">
    <text evidence="1">The sequence shown here is derived from an EMBL/GenBank/DDBJ whole genome shotgun (WGS) entry which is preliminary data.</text>
</comment>
<evidence type="ECO:0000313" key="1">
    <source>
        <dbReference type="EMBL" id="TNN71447.1"/>
    </source>
</evidence>
<dbReference type="Proteomes" id="UP000314294">
    <property type="component" value="Unassembled WGS sequence"/>
</dbReference>
<keyword evidence="2" id="KW-1185">Reference proteome</keyword>
<proteinExistence type="predicted"/>
<dbReference type="AlphaFoldDB" id="A0A4Z2I0G0"/>
<protein>
    <submittedName>
        <fullName evidence="1">Uncharacterized protein</fullName>
    </submittedName>
</protein>
<organism evidence="1 2">
    <name type="scientific">Liparis tanakae</name>
    <name type="common">Tanaka's snailfish</name>
    <dbReference type="NCBI Taxonomy" id="230148"/>
    <lineage>
        <taxon>Eukaryota</taxon>
        <taxon>Metazoa</taxon>
        <taxon>Chordata</taxon>
        <taxon>Craniata</taxon>
        <taxon>Vertebrata</taxon>
        <taxon>Euteleostomi</taxon>
        <taxon>Actinopterygii</taxon>
        <taxon>Neopterygii</taxon>
        <taxon>Teleostei</taxon>
        <taxon>Neoteleostei</taxon>
        <taxon>Acanthomorphata</taxon>
        <taxon>Eupercaria</taxon>
        <taxon>Perciformes</taxon>
        <taxon>Cottioidei</taxon>
        <taxon>Cottales</taxon>
        <taxon>Liparidae</taxon>
        <taxon>Liparis</taxon>
    </lineage>
</organism>
<evidence type="ECO:0000313" key="2">
    <source>
        <dbReference type="Proteomes" id="UP000314294"/>
    </source>
</evidence>
<dbReference type="EMBL" id="SRLO01000149">
    <property type="protein sequence ID" value="TNN71447.1"/>
    <property type="molecule type" value="Genomic_DNA"/>
</dbReference>
<reference evidence="1 2" key="1">
    <citation type="submission" date="2019-03" db="EMBL/GenBank/DDBJ databases">
        <title>First draft genome of Liparis tanakae, snailfish: a comprehensive survey of snailfish specific genes.</title>
        <authorList>
            <person name="Kim W."/>
            <person name="Song I."/>
            <person name="Jeong J.-H."/>
            <person name="Kim D."/>
            <person name="Kim S."/>
            <person name="Ryu S."/>
            <person name="Song J.Y."/>
            <person name="Lee S.K."/>
        </authorList>
    </citation>
    <scope>NUCLEOTIDE SEQUENCE [LARGE SCALE GENOMIC DNA]</scope>
    <source>
        <tissue evidence="1">Muscle</tissue>
    </source>
</reference>
<accession>A0A4Z2I0G0</accession>